<evidence type="ECO:0000313" key="1">
    <source>
        <dbReference type="EMBL" id="KAF5177444.1"/>
    </source>
</evidence>
<comment type="caution">
    <text evidence="1">The sequence shown here is derived from an EMBL/GenBank/DDBJ whole genome shotgun (WGS) entry which is preliminary data.</text>
</comment>
<sequence>MEEVIRDTNIIQEKNLPRRDQLYVYNKKLDGVELFGLLTSTQERLQKHGRLILPKGHECGGWAEVGSRIDGRAGIPSKRIGEVFHTLEVFNH</sequence>
<name>A0A7J6UXV1_THATH</name>
<dbReference type="AlphaFoldDB" id="A0A7J6UXV1"/>
<reference evidence="1 2" key="1">
    <citation type="submission" date="2020-06" db="EMBL/GenBank/DDBJ databases">
        <title>Transcriptomic and genomic resources for Thalictrum thalictroides and T. hernandezii: Facilitating candidate gene discovery in an emerging model plant lineage.</title>
        <authorList>
            <person name="Arias T."/>
            <person name="Riano-Pachon D.M."/>
            <person name="Di Stilio V.S."/>
        </authorList>
    </citation>
    <scope>NUCLEOTIDE SEQUENCE [LARGE SCALE GENOMIC DNA]</scope>
    <source>
        <strain evidence="2">cv. WT478/WT964</strain>
        <tissue evidence="1">Leaves</tissue>
    </source>
</reference>
<proteinExistence type="predicted"/>
<evidence type="ECO:0000313" key="2">
    <source>
        <dbReference type="Proteomes" id="UP000554482"/>
    </source>
</evidence>
<dbReference type="Proteomes" id="UP000554482">
    <property type="component" value="Unassembled WGS sequence"/>
</dbReference>
<protein>
    <submittedName>
        <fullName evidence="1">Uncharacterized protein</fullName>
    </submittedName>
</protein>
<gene>
    <name evidence="1" type="ORF">FRX31_032970</name>
</gene>
<dbReference type="EMBL" id="JABWDY010041382">
    <property type="protein sequence ID" value="KAF5177444.1"/>
    <property type="molecule type" value="Genomic_DNA"/>
</dbReference>
<organism evidence="1 2">
    <name type="scientific">Thalictrum thalictroides</name>
    <name type="common">Rue-anemone</name>
    <name type="synonym">Anemone thalictroides</name>
    <dbReference type="NCBI Taxonomy" id="46969"/>
    <lineage>
        <taxon>Eukaryota</taxon>
        <taxon>Viridiplantae</taxon>
        <taxon>Streptophyta</taxon>
        <taxon>Embryophyta</taxon>
        <taxon>Tracheophyta</taxon>
        <taxon>Spermatophyta</taxon>
        <taxon>Magnoliopsida</taxon>
        <taxon>Ranunculales</taxon>
        <taxon>Ranunculaceae</taxon>
        <taxon>Thalictroideae</taxon>
        <taxon>Thalictrum</taxon>
    </lineage>
</organism>
<accession>A0A7J6UXV1</accession>
<keyword evidence="2" id="KW-1185">Reference proteome</keyword>